<dbReference type="PROSITE" id="PS50934">
    <property type="entry name" value="SWIRM"/>
    <property type="match status" value="1"/>
</dbReference>
<feature type="domain" description="SWIRM" evidence="8">
    <location>
        <begin position="452"/>
        <end position="549"/>
    </location>
</feature>
<feature type="coiled-coil region" evidence="5">
    <location>
        <begin position="946"/>
        <end position="983"/>
    </location>
</feature>
<feature type="domain" description="Chromo" evidence="10">
    <location>
        <begin position="1"/>
        <end position="312"/>
    </location>
</feature>
<dbReference type="RefSeq" id="XP_025352037.1">
    <property type="nucleotide sequence ID" value="XM_025499704.1"/>
</dbReference>
<dbReference type="EMBL" id="KZ819607">
    <property type="protein sequence ID" value="PWN31735.1"/>
    <property type="molecule type" value="Genomic_DNA"/>
</dbReference>
<feature type="compositionally biased region" description="Basic and acidic residues" evidence="6">
    <location>
        <begin position="848"/>
        <end position="870"/>
    </location>
</feature>
<feature type="compositionally biased region" description="Polar residues" evidence="6">
    <location>
        <begin position="1057"/>
        <end position="1076"/>
    </location>
</feature>
<evidence type="ECO:0000256" key="2">
    <source>
        <dbReference type="ARBA" id="ARBA00023125"/>
    </source>
</evidence>
<dbReference type="InterPro" id="IPR032451">
    <property type="entry name" value="SMARCC_C"/>
</dbReference>
<dbReference type="InterPro" id="IPR036388">
    <property type="entry name" value="WH-like_DNA-bd_sf"/>
</dbReference>
<dbReference type="GO" id="GO:0003677">
    <property type="term" value="F:DNA binding"/>
    <property type="evidence" value="ECO:0007669"/>
    <property type="project" value="UniProtKB-KW"/>
</dbReference>
<feature type="region of interest" description="Disordered" evidence="6">
    <location>
        <begin position="845"/>
        <end position="911"/>
    </location>
</feature>
<accession>A0A316V8D1</accession>
<feature type="region of interest" description="Disordered" evidence="6">
    <location>
        <begin position="293"/>
        <end position="340"/>
    </location>
</feature>
<dbReference type="InterPro" id="IPR009057">
    <property type="entry name" value="Homeodomain-like_sf"/>
</dbReference>
<evidence type="ECO:0000256" key="6">
    <source>
        <dbReference type="SAM" id="MobiDB-lite"/>
    </source>
</evidence>
<dbReference type="Gene3D" id="1.10.10.10">
    <property type="entry name" value="Winged helix-like DNA-binding domain superfamily/Winged helix DNA-binding domain"/>
    <property type="match status" value="1"/>
</dbReference>
<dbReference type="SMART" id="SM00717">
    <property type="entry name" value="SANT"/>
    <property type="match status" value="1"/>
</dbReference>
<dbReference type="InterPro" id="IPR049898">
    <property type="entry name" value="MARR_BRCT_CHROMO"/>
</dbReference>
<keyword evidence="5" id="KW-0175">Coiled coil</keyword>
<dbReference type="InterPro" id="IPR007526">
    <property type="entry name" value="SWIRM"/>
</dbReference>
<feature type="compositionally biased region" description="Polar residues" evidence="6">
    <location>
        <begin position="394"/>
        <end position="407"/>
    </location>
</feature>
<dbReference type="SUPFAM" id="SSF52113">
    <property type="entry name" value="BRCT domain"/>
    <property type="match status" value="1"/>
</dbReference>
<evidence type="ECO:0000313" key="11">
    <source>
        <dbReference type="EMBL" id="PWN31735.1"/>
    </source>
</evidence>
<dbReference type="STRING" id="1280837.A0A316V8D1"/>
<feature type="compositionally biased region" description="Polar residues" evidence="6">
    <location>
        <begin position="1038"/>
        <end position="1047"/>
    </location>
</feature>
<dbReference type="PROSITE" id="PS52032">
    <property type="entry name" value="MARR_BRCT_CHROMO"/>
    <property type="match status" value="1"/>
</dbReference>
<feature type="region of interest" description="Disordered" evidence="6">
    <location>
        <begin position="359"/>
        <end position="428"/>
    </location>
</feature>
<dbReference type="Pfam" id="PF16495">
    <property type="entry name" value="SWIRM-assoc_1"/>
    <property type="match status" value="1"/>
</dbReference>
<dbReference type="PANTHER" id="PTHR12802">
    <property type="entry name" value="SWI/SNF COMPLEX-RELATED"/>
    <property type="match status" value="1"/>
</dbReference>
<feature type="region of interest" description="Disordered" evidence="6">
    <location>
        <begin position="768"/>
        <end position="789"/>
    </location>
</feature>
<evidence type="ECO:0000256" key="5">
    <source>
        <dbReference type="SAM" id="Coils"/>
    </source>
</evidence>
<dbReference type="FunFam" id="1.10.10.60:FF:000014">
    <property type="entry name" value="SWI/SNF complex subunit SMARCC2 isoform C"/>
    <property type="match status" value="1"/>
</dbReference>
<keyword evidence="4" id="KW-0539">Nucleus</keyword>
<evidence type="ECO:0008006" key="13">
    <source>
        <dbReference type="Google" id="ProtNLM"/>
    </source>
</evidence>
<dbReference type="PROSITE" id="PS50090">
    <property type="entry name" value="MYB_LIKE"/>
    <property type="match status" value="1"/>
</dbReference>
<gene>
    <name evidence="11" type="ORF">FA14DRAFT_162639</name>
</gene>
<dbReference type="SUPFAM" id="SSF46689">
    <property type="entry name" value="Homeodomain-like"/>
    <property type="match status" value="2"/>
</dbReference>
<dbReference type="InterPro" id="IPR017884">
    <property type="entry name" value="SANT_dom"/>
</dbReference>
<keyword evidence="1" id="KW-0805">Transcription regulation</keyword>
<sequence length="1076" mass="117343">MATQSLNLNGAPDESVFSDEVVQKRFESLVAPLKDAIQGQTLPLAEGKSELDAASLAHLTFVIQQFQHAHLENQASSSSSITAKPNRIPASFFLFADSLNAFDSPLSTSSAVYQLLRAALESIAALNRPSWSFLSSSSAEDVEQGLQLITQIRNKLKEANAIKHVRIAASGDLTGAEKDECREAAQKMDCQWVEDLDSATHVLFSSDASTTSNTTESQEFFRTLAKTTLSGGREVSLIHVWYRPDSYDTWLPARDFAEPDTEANARAQQRWTIGSQWLRDSVRFNEWMNEEDYERDEEESKDAAVATEQVPQSTSVNPRKRALPDEVTAEDESTANGGAGTGKKIKLLVAARPVGATAIDLSGASGPPPGRNYEKEPLSNPSMGNLPTEPEVPQITTTSTDDQTKALSGQAEEAEQPSQTEIEVSDEAARERERLKTEYVARKYLAEQTQEVIIPSYATWFSFSAINAVEKRSLPEFFNNRNRSKTPAIYKEYRNFMINTYRLNPSEYLTFTACRRNLAGDVCAIMRVHAFLEQWGLINYQIDPETRPATLGPPFTGHFRVTVDTPRGLQPLHPGTQRPSQPGVPHSITNGAVPSGTPGKPDLTLELRKTVYQTSLKLSRPIDEDQANALVASADQENVQNGQGNAYSCDTCGADCTKTRYKSIRLPQRGSHSNGFAVCASCYLEGRFPSNMYSGDFVRIDEGPFKQGGDQADWSDVETLRLLEGLEMYDDDWAQVSNHVGTRSREQCITKFLQLPIEDDYLNGTKAAHQSNGHVSNGAGQHTQGDLGPLQYLRDSKAAAVPFSQSDNPVMSVVAFLASAVSPAVAAAAAQSALGELTDGLRKRISKKSKEGESATEDAGKEGEKEKGDAMDVDAEQSADKEAGPDATTGKEASKTPEKTASASKDNSVIPKNDVERAASIAIGAAAAKAHVLATFEERECQKLVGQVLEAQMKKMEIKMAQFEQLESLIEEERRSLEISRKQLYADRLNVAKQIQMVQDLVRKAQANPKSVEPKEIQQVNSVQHGLSQQGPIVREANASQHPTAANGNVAAPAPQDGSNIANAPASSAEATIRQL</sequence>
<dbReference type="CDD" id="cd00167">
    <property type="entry name" value="SANT"/>
    <property type="match status" value="1"/>
</dbReference>
<feature type="domain" description="Myb-like" evidence="7">
    <location>
        <begin position="706"/>
        <end position="756"/>
    </location>
</feature>
<protein>
    <recommendedName>
        <fullName evidence="13">SWIRM-domain-containing protein</fullName>
    </recommendedName>
</protein>
<dbReference type="Gene3D" id="3.40.50.10190">
    <property type="entry name" value="BRCT domain"/>
    <property type="match status" value="1"/>
</dbReference>
<dbReference type="Pfam" id="PF00249">
    <property type="entry name" value="Myb_DNA-binding"/>
    <property type="match status" value="1"/>
</dbReference>
<dbReference type="GO" id="GO:0016514">
    <property type="term" value="C:SWI/SNF complex"/>
    <property type="evidence" value="ECO:0007669"/>
    <property type="project" value="TreeGrafter"/>
</dbReference>
<keyword evidence="3" id="KW-0804">Transcription</keyword>
<name>A0A316V8D1_9BASI</name>
<dbReference type="GO" id="GO:0006338">
    <property type="term" value="P:chromatin remodeling"/>
    <property type="evidence" value="ECO:0007669"/>
    <property type="project" value="UniProtKB-ARBA"/>
</dbReference>
<evidence type="ECO:0000259" key="7">
    <source>
        <dbReference type="PROSITE" id="PS50090"/>
    </source>
</evidence>
<evidence type="ECO:0000256" key="1">
    <source>
        <dbReference type="ARBA" id="ARBA00023015"/>
    </source>
</evidence>
<dbReference type="PROSITE" id="PS51293">
    <property type="entry name" value="SANT"/>
    <property type="match status" value="1"/>
</dbReference>
<feature type="domain" description="SANT" evidence="9">
    <location>
        <begin position="709"/>
        <end position="760"/>
    </location>
</feature>
<dbReference type="InterPro" id="IPR001005">
    <property type="entry name" value="SANT/Myb"/>
</dbReference>
<dbReference type="GeneID" id="37021485"/>
<dbReference type="InParanoid" id="A0A316V8D1"/>
<dbReference type="AlphaFoldDB" id="A0A316V8D1"/>
<keyword evidence="2" id="KW-0238">DNA-binding</keyword>
<dbReference type="PANTHER" id="PTHR12802:SF41">
    <property type="entry name" value="BRAHMA ASSOCIATED PROTEIN 155 KDA"/>
    <property type="match status" value="1"/>
</dbReference>
<organism evidence="11 12">
    <name type="scientific">Meira miltonrushii</name>
    <dbReference type="NCBI Taxonomy" id="1280837"/>
    <lineage>
        <taxon>Eukaryota</taxon>
        <taxon>Fungi</taxon>
        <taxon>Dikarya</taxon>
        <taxon>Basidiomycota</taxon>
        <taxon>Ustilaginomycotina</taxon>
        <taxon>Exobasidiomycetes</taxon>
        <taxon>Exobasidiales</taxon>
        <taxon>Brachybasidiaceae</taxon>
        <taxon>Meira</taxon>
    </lineage>
</organism>
<evidence type="ECO:0000313" key="12">
    <source>
        <dbReference type="Proteomes" id="UP000245771"/>
    </source>
</evidence>
<evidence type="ECO:0000259" key="9">
    <source>
        <dbReference type="PROSITE" id="PS51293"/>
    </source>
</evidence>
<proteinExistence type="predicted"/>
<evidence type="ECO:0000256" key="3">
    <source>
        <dbReference type="ARBA" id="ARBA00023163"/>
    </source>
</evidence>
<evidence type="ECO:0000256" key="4">
    <source>
        <dbReference type="ARBA" id="ARBA00023242"/>
    </source>
</evidence>
<dbReference type="FunFam" id="1.10.10.10:FF:000020">
    <property type="entry name" value="SWI/SNF complex subunit SMARCC2 isoform c"/>
    <property type="match status" value="1"/>
</dbReference>
<feature type="region of interest" description="Disordered" evidence="6">
    <location>
        <begin position="569"/>
        <end position="603"/>
    </location>
</feature>
<dbReference type="GO" id="GO:0045893">
    <property type="term" value="P:positive regulation of DNA-templated transcription"/>
    <property type="evidence" value="ECO:0007669"/>
    <property type="project" value="TreeGrafter"/>
</dbReference>
<feature type="region of interest" description="Disordered" evidence="6">
    <location>
        <begin position="1036"/>
        <end position="1076"/>
    </location>
</feature>
<evidence type="ECO:0000259" key="10">
    <source>
        <dbReference type="PROSITE" id="PS52032"/>
    </source>
</evidence>
<dbReference type="Gene3D" id="1.10.10.60">
    <property type="entry name" value="Homeodomain-like"/>
    <property type="match status" value="1"/>
</dbReference>
<dbReference type="Pfam" id="PF04433">
    <property type="entry name" value="SWIRM"/>
    <property type="match status" value="1"/>
</dbReference>
<dbReference type="InterPro" id="IPR036420">
    <property type="entry name" value="BRCT_dom_sf"/>
</dbReference>
<dbReference type="OrthoDB" id="118550at2759"/>
<dbReference type="FunCoup" id="A0A316V8D1">
    <property type="interactions" value="71"/>
</dbReference>
<feature type="compositionally biased region" description="Polar residues" evidence="6">
    <location>
        <begin position="768"/>
        <end position="784"/>
    </location>
</feature>
<evidence type="ECO:0000259" key="8">
    <source>
        <dbReference type="PROSITE" id="PS50934"/>
    </source>
</evidence>
<dbReference type="GO" id="GO:0042393">
    <property type="term" value="F:histone binding"/>
    <property type="evidence" value="ECO:0007669"/>
    <property type="project" value="TreeGrafter"/>
</dbReference>
<reference evidence="11 12" key="1">
    <citation type="journal article" date="2018" name="Mol. Biol. Evol.">
        <title>Broad Genomic Sampling Reveals a Smut Pathogenic Ancestry of the Fungal Clade Ustilaginomycotina.</title>
        <authorList>
            <person name="Kijpornyongpan T."/>
            <person name="Mondo S.J."/>
            <person name="Barry K."/>
            <person name="Sandor L."/>
            <person name="Lee J."/>
            <person name="Lipzen A."/>
            <person name="Pangilinan J."/>
            <person name="LaButti K."/>
            <person name="Hainaut M."/>
            <person name="Henrissat B."/>
            <person name="Grigoriev I.V."/>
            <person name="Spatafora J.W."/>
            <person name="Aime M.C."/>
        </authorList>
    </citation>
    <scope>NUCLEOTIDE SEQUENCE [LARGE SCALE GENOMIC DNA]</scope>
    <source>
        <strain evidence="11 12">MCA 3882</strain>
    </source>
</reference>
<dbReference type="Proteomes" id="UP000245771">
    <property type="component" value="Unassembled WGS sequence"/>
</dbReference>
<keyword evidence="12" id="KW-1185">Reference proteome</keyword>